<keyword evidence="2" id="KW-1185">Reference proteome</keyword>
<proteinExistence type="predicted"/>
<evidence type="ECO:0008006" key="3">
    <source>
        <dbReference type="Google" id="ProtNLM"/>
    </source>
</evidence>
<evidence type="ECO:0000313" key="1">
    <source>
        <dbReference type="EMBL" id="MEK6467548.1"/>
    </source>
</evidence>
<comment type="caution">
    <text evidence="1">The sequence shown here is derived from an EMBL/GenBank/DDBJ whole genome shotgun (WGS) entry which is preliminary data.</text>
</comment>
<dbReference type="Proteomes" id="UP001367513">
    <property type="component" value="Unassembled WGS sequence"/>
</dbReference>
<accession>A0ABU9AMT5</accession>
<name>A0ABU9AMT5_PSEA5</name>
<reference evidence="1 2" key="1">
    <citation type="submission" date="2024-03" db="EMBL/GenBank/DDBJ databases">
        <title>Draft genome sequence of Pseudonocardia carboxydivorans JCM 14827.</title>
        <authorList>
            <person name="Duangmal K."/>
        </authorList>
    </citation>
    <scope>NUCLEOTIDE SEQUENCE [LARGE SCALE GENOMIC DNA]</scope>
    <source>
        <strain evidence="1 2">JCM 14827</strain>
    </source>
</reference>
<evidence type="ECO:0000313" key="2">
    <source>
        <dbReference type="Proteomes" id="UP001367513"/>
    </source>
</evidence>
<organism evidence="1 2">
    <name type="scientific">Pseudonocardia alni subsp. carboxydivorans</name>
    <dbReference type="NCBI Taxonomy" id="415010"/>
    <lineage>
        <taxon>Bacteria</taxon>
        <taxon>Bacillati</taxon>
        <taxon>Actinomycetota</taxon>
        <taxon>Actinomycetes</taxon>
        <taxon>Pseudonocardiales</taxon>
        <taxon>Pseudonocardiaceae</taxon>
        <taxon>Pseudonocardia</taxon>
    </lineage>
</organism>
<sequence>MQRAVKMLAEWGYVEVVPGRGARVVNRV</sequence>
<dbReference type="EMBL" id="JBBPIX010000036">
    <property type="protein sequence ID" value="MEK6467548.1"/>
    <property type="molecule type" value="Genomic_DNA"/>
</dbReference>
<protein>
    <recommendedName>
        <fullName evidence="3">Regulatory GntR family protein</fullName>
    </recommendedName>
</protein>
<gene>
    <name evidence="1" type="ORF">WG925_27750</name>
</gene>
<dbReference type="RefSeq" id="WP_346109488.1">
    <property type="nucleotide sequence ID" value="NZ_BAAAOD010000161.1"/>
</dbReference>